<sequence length="321" mass="35543">MEVDIYQNSSNPAAPAANFTQCTLLESNRQGSQSLPPPTMPSVPPTMPYERPIRRTLHDLAVPSVILDADDRSKLHADAALSALAKSKRLMKKKERPRNTRRQHSNPNRSINPNPSGDHEDDRHEHEREQPRLVEPDISPTSEPDICTTLDGRIQAVQHTPDPESITLHRPTYKPGDPFDPKAPRADPPQPGPSNLPARPPEQINRTVPFDEDEPNKACEPGEPFDPKAPRAEPLQPSPSNLPTRLPEQIHHTVPFDDNELDKACEPGEPFDPKAPRAEPLQPSPSNLPAGPSEQIDAHAPSPTTINASFNQVRDLQHYKG</sequence>
<gene>
    <name evidence="2" type="ORF">THAOC_28741</name>
</gene>
<feature type="compositionally biased region" description="Polar residues" evidence="1">
    <location>
        <begin position="302"/>
        <end position="314"/>
    </location>
</feature>
<evidence type="ECO:0000256" key="1">
    <source>
        <dbReference type="SAM" id="MobiDB-lite"/>
    </source>
</evidence>
<feature type="compositionally biased region" description="Pro residues" evidence="1">
    <location>
        <begin position="35"/>
        <end position="47"/>
    </location>
</feature>
<accession>K0RSZ2</accession>
<dbReference type="Proteomes" id="UP000266841">
    <property type="component" value="Unassembled WGS sequence"/>
</dbReference>
<keyword evidence="3" id="KW-1185">Reference proteome</keyword>
<proteinExistence type="predicted"/>
<feature type="compositionally biased region" description="Basic residues" evidence="1">
    <location>
        <begin position="86"/>
        <end position="104"/>
    </location>
</feature>
<feature type="compositionally biased region" description="Basic and acidic residues" evidence="1">
    <location>
        <begin position="117"/>
        <end position="135"/>
    </location>
</feature>
<evidence type="ECO:0000313" key="3">
    <source>
        <dbReference type="Proteomes" id="UP000266841"/>
    </source>
</evidence>
<organism evidence="2 3">
    <name type="scientific">Thalassiosira oceanica</name>
    <name type="common">Marine diatom</name>
    <dbReference type="NCBI Taxonomy" id="159749"/>
    <lineage>
        <taxon>Eukaryota</taxon>
        <taxon>Sar</taxon>
        <taxon>Stramenopiles</taxon>
        <taxon>Ochrophyta</taxon>
        <taxon>Bacillariophyta</taxon>
        <taxon>Coscinodiscophyceae</taxon>
        <taxon>Thalassiosirophycidae</taxon>
        <taxon>Thalassiosirales</taxon>
        <taxon>Thalassiosiraceae</taxon>
        <taxon>Thalassiosira</taxon>
    </lineage>
</organism>
<feature type="compositionally biased region" description="Low complexity" evidence="1">
    <location>
        <begin position="105"/>
        <end position="116"/>
    </location>
</feature>
<evidence type="ECO:0000313" key="2">
    <source>
        <dbReference type="EMBL" id="EJK52031.1"/>
    </source>
</evidence>
<reference evidence="2 3" key="1">
    <citation type="journal article" date="2012" name="Genome Biol.">
        <title>Genome and low-iron response of an oceanic diatom adapted to chronic iron limitation.</title>
        <authorList>
            <person name="Lommer M."/>
            <person name="Specht M."/>
            <person name="Roy A.S."/>
            <person name="Kraemer L."/>
            <person name="Andreson R."/>
            <person name="Gutowska M.A."/>
            <person name="Wolf J."/>
            <person name="Bergner S.V."/>
            <person name="Schilhabel M.B."/>
            <person name="Klostermeier U.C."/>
            <person name="Beiko R.G."/>
            <person name="Rosenstiel P."/>
            <person name="Hippler M."/>
            <person name="Laroche J."/>
        </authorList>
    </citation>
    <scope>NUCLEOTIDE SEQUENCE [LARGE SCALE GENOMIC DNA]</scope>
    <source>
        <strain evidence="2 3">CCMP1005</strain>
    </source>
</reference>
<feature type="region of interest" description="Disordered" evidence="1">
    <location>
        <begin position="86"/>
        <end position="321"/>
    </location>
</feature>
<feature type="compositionally biased region" description="Basic and acidic residues" evidence="1">
    <location>
        <begin position="248"/>
        <end position="277"/>
    </location>
</feature>
<dbReference type="AlphaFoldDB" id="K0RSZ2"/>
<feature type="region of interest" description="Disordered" evidence="1">
    <location>
        <begin position="26"/>
        <end position="54"/>
    </location>
</feature>
<comment type="caution">
    <text evidence="2">The sequence shown here is derived from an EMBL/GenBank/DDBJ whole genome shotgun (WGS) entry which is preliminary data.</text>
</comment>
<feature type="non-terminal residue" evidence="2">
    <location>
        <position position="321"/>
    </location>
</feature>
<name>K0RSZ2_THAOC</name>
<feature type="compositionally biased region" description="Pro residues" evidence="1">
    <location>
        <begin position="186"/>
        <end position="200"/>
    </location>
</feature>
<protein>
    <submittedName>
        <fullName evidence="2">Uncharacterized protein</fullName>
    </submittedName>
</protein>
<dbReference type="EMBL" id="AGNL01040565">
    <property type="protein sequence ID" value="EJK52031.1"/>
    <property type="molecule type" value="Genomic_DNA"/>
</dbReference>